<dbReference type="Gene3D" id="3.40.1090.10">
    <property type="entry name" value="Cytosolic phospholipase A2 catalytic domain"/>
    <property type="match status" value="1"/>
</dbReference>
<dbReference type="GO" id="GO:0016020">
    <property type="term" value="C:membrane"/>
    <property type="evidence" value="ECO:0007669"/>
    <property type="project" value="TreeGrafter"/>
</dbReference>
<dbReference type="InterPro" id="IPR002641">
    <property type="entry name" value="PNPLA_dom"/>
</dbReference>
<feature type="short sequence motif" description="GXGXXG" evidence="4">
    <location>
        <begin position="25"/>
        <end position="30"/>
    </location>
</feature>
<name>A0A2J6TAQ7_9HELO</name>
<dbReference type="Pfam" id="PF01734">
    <property type="entry name" value="Patatin"/>
    <property type="match status" value="1"/>
</dbReference>
<dbReference type="SUPFAM" id="SSF52151">
    <property type="entry name" value="FabD/lysophospholipase-like"/>
    <property type="match status" value="1"/>
</dbReference>
<dbReference type="GO" id="GO:0047499">
    <property type="term" value="F:calcium-independent phospholipase A2 activity"/>
    <property type="evidence" value="ECO:0007669"/>
    <property type="project" value="TreeGrafter"/>
</dbReference>
<dbReference type="PANTHER" id="PTHR24185">
    <property type="entry name" value="CALCIUM-INDEPENDENT PHOSPHOLIPASE A2-GAMMA"/>
    <property type="match status" value="1"/>
</dbReference>
<protein>
    <submittedName>
        <fullName evidence="6">FabD/lysophospholipase-like protein</fullName>
    </submittedName>
</protein>
<dbReference type="InParanoid" id="A0A2J6TAQ7"/>
<dbReference type="GeneID" id="36593902"/>
<keyword evidence="3 4" id="KW-0443">Lipid metabolism</keyword>
<evidence type="ECO:0000256" key="2">
    <source>
        <dbReference type="ARBA" id="ARBA00022963"/>
    </source>
</evidence>
<dbReference type="GO" id="GO:0019369">
    <property type="term" value="P:arachidonate metabolic process"/>
    <property type="evidence" value="ECO:0007669"/>
    <property type="project" value="TreeGrafter"/>
</dbReference>
<evidence type="ECO:0000313" key="6">
    <source>
        <dbReference type="EMBL" id="PMD60109.1"/>
    </source>
</evidence>
<gene>
    <name evidence="6" type="ORF">K444DRAFT_652717</name>
</gene>
<dbReference type="AlphaFoldDB" id="A0A2J6TAQ7"/>
<feature type="active site" description="Proton acceptor" evidence="4">
    <location>
        <position position="209"/>
    </location>
</feature>
<evidence type="ECO:0000313" key="7">
    <source>
        <dbReference type="Proteomes" id="UP000235371"/>
    </source>
</evidence>
<organism evidence="6 7">
    <name type="scientific">Hyaloscypha bicolor E</name>
    <dbReference type="NCBI Taxonomy" id="1095630"/>
    <lineage>
        <taxon>Eukaryota</taxon>
        <taxon>Fungi</taxon>
        <taxon>Dikarya</taxon>
        <taxon>Ascomycota</taxon>
        <taxon>Pezizomycotina</taxon>
        <taxon>Leotiomycetes</taxon>
        <taxon>Helotiales</taxon>
        <taxon>Hyaloscyphaceae</taxon>
        <taxon>Hyaloscypha</taxon>
        <taxon>Hyaloscypha bicolor</taxon>
    </lineage>
</organism>
<feature type="short sequence motif" description="DGA/G" evidence="4">
    <location>
        <begin position="209"/>
        <end position="211"/>
    </location>
</feature>
<dbReference type="GO" id="GO:0046486">
    <property type="term" value="P:glycerolipid metabolic process"/>
    <property type="evidence" value="ECO:0007669"/>
    <property type="project" value="UniProtKB-ARBA"/>
</dbReference>
<dbReference type="PROSITE" id="PS51635">
    <property type="entry name" value="PNPLA"/>
    <property type="match status" value="1"/>
</dbReference>
<dbReference type="PANTHER" id="PTHR24185:SF1">
    <property type="entry name" value="CALCIUM-INDEPENDENT PHOSPHOLIPASE A2-GAMMA"/>
    <property type="match status" value="1"/>
</dbReference>
<dbReference type="GO" id="GO:0016042">
    <property type="term" value="P:lipid catabolic process"/>
    <property type="evidence" value="ECO:0007669"/>
    <property type="project" value="UniProtKB-UniRule"/>
</dbReference>
<feature type="active site" description="Nucleophile" evidence="4">
    <location>
        <position position="70"/>
    </location>
</feature>
<keyword evidence="7" id="KW-1185">Reference proteome</keyword>
<dbReference type="RefSeq" id="XP_024737013.1">
    <property type="nucleotide sequence ID" value="XM_024885825.1"/>
</dbReference>
<sequence length="354" mass="39358">MAARENIGESNPLDSTGLCLLSLDGGGVRGLSTLYILKNIMDRLNDERRKTANLPPVKPCEVFDLIGGTSTGGLIAIMLGRLEMDVDECIIAYSELAEVVFGAKLSSFPFNLKGKIKSRFDSAKLEKAVQKVVQRSVPETDLFNDRTERGCRSFVCTADRDTKDIVRLRSYSLSHEPNIRATICQAALATSAATTFFDPASIGDRTFADGGLGANNPVDEVEGEASNIWCSETGDLKPLVKCFLSIGTGIPEMKAFEDSMIKFLSQTVVDIATETQNTEKKFIARWAKHFDEKRYYRFDVDRGLQSVGLDEYKKKGPIEAATEGYLNHIERKFRVRDCIQNLKLKQSVYIENYS</sequence>
<keyword evidence="1 4" id="KW-0378">Hydrolase</keyword>
<keyword evidence="2 4" id="KW-0442">Lipid degradation</keyword>
<evidence type="ECO:0000256" key="3">
    <source>
        <dbReference type="ARBA" id="ARBA00023098"/>
    </source>
</evidence>
<accession>A0A2J6TAQ7</accession>
<reference evidence="6 7" key="1">
    <citation type="submission" date="2016-04" db="EMBL/GenBank/DDBJ databases">
        <title>A degradative enzymes factory behind the ericoid mycorrhizal symbiosis.</title>
        <authorList>
            <consortium name="DOE Joint Genome Institute"/>
            <person name="Martino E."/>
            <person name="Morin E."/>
            <person name="Grelet G."/>
            <person name="Kuo A."/>
            <person name="Kohler A."/>
            <person name="Daghino S."/>
            <person name="Barry K."/>
            <person name="Choi C."/>
            <person name="Cichocki N."/>
            <person name="Clum A."/>
            <person name="Copeland A."/>
            <person name="Hainaut M."/>
            <person name="Haridas S."/>
            <person name="Labutti K."/>
            <person name="Lindquist E."/>
            <person name="Lipzen A."/>
            <person name="Khouja H.-R."/>
            <person name="Murat C."/>
            <person name="Ohm R."/>
            <person name="Olson A."/>
            <person name="Spatafora J."/>
            <person name="Veneault-Fourrey C."/>
            <person name="Henrissat B."/>
            <person name="Grigoriev I."/>
            <person name="Martin F."/>
            <person name="Perotto S."/>
        </authorList>
    </citation>
    <scope>NUCLEOTIDE SEQUENCE [LARGE SCALE GENOMIC DNA]</scope>
    <source>
        <strain evidence="6 7">E</strain>
    </source>
</reference>
<dbReference type="CDD" id="cd07216">
    <property type="entry name" value="Pat17_PNPLA8_PNPLA9_like3"/>
    <property type="match status" value="1"/>
</dbReference>
<dbReference type="STRING" id="1095630.A0A2J6TAQ7"/>
<evidence type="ECO:0000256" key="1">
    <source>
        <dbReference type="ARBA" id="ARBA00022801"/>
    </source>
</evidence>
<dbReference type="Proteomes" id="UP000235371">
    <property type="component" value="Unassembled WGS sequence"/>
</dbReference>
<evidence type="ECO:0000256" key="4">
    <source>
        <dbReference type="PROSITE-ProRule" id="PRU01161"/>
    </source>
</evidence>
<feature type="short sequence motif" description="GXSXG" evidence="4">
    <location>
        <begin position="68"/>
        <end position="72"/>
    </location>
</feature>
<feature type="domain" description="PNPLA" evidence="5">
    <location>
        <begin position="21"/>
        <end position="222"/>
    </location>
</feature>
<dbReference type="InterPro" id="IPR016035">
    <property type="entry name" value="Acyl_Trfase/lysoPLipase"/>
</dbReference>
<dbReference type="OrthoDB" id="1658288at2759"/>
<dbReference type="EMBL" id="KZ613791">
    <property type="protein sequence ID" value="PMD60109.1"/>
    <property type="molecule type" value="Genomic_DNA"/>
</dbReference>
<proteinExistence type="predicted"/>
<evidence type="ECO:0000259" key="5">
    <source>
        <dbReference type="PROSITE" id="PS51635"/>
    </source>
</evidence>